<name>A0ABN6VG48_9HYPH</name>
<evidence type="ECO:0008006" key="8">
    <source>
        <dbReference type="Google" id="ProtNLM"/>
    </source>
</evidence>
<keyword evidence="1" id="KW-0677">Repeat</keyword>
<feature type="repeat" description="TPR" evidence="3">
    <location>
        <begin position="133"/>
        <end position="166"/>
    </location>
</feature>
<sequence length="217" mass="24999">MRHLISVVAISLSAWLTSMAHATDRDEELCKRSKDERQGIAACSRLIDRGRGSASIYKTRGTCYSLIGVYDRAIADHNEAIRLDPKDISNYTMRGLTFNRTGDYRRAIADYTTAIRLAEDEYKDNKNRNRYLSALYWFHGGFYESVGDLREAVADYTRAIRLAREHYEKIDQSKMFREHVARMYEKRSKTYKALGDQPRAAADHEEASRLDPNVGKD</sequence>
<dbReference type="Pfam" id="PF13181">
    <property type="entry name" value="TPR_8"/>
    <property type="match status" value="2"/>
</dbReference>
<dbReference type="InterPro" id="IPR019734">
    <property type="entry name" value="TPR_rpt"/>
</dbReference>
<keyword evidence="7" id="KW-1185">Reference proteome</keyword>
<dbReference type="RefSeq" id="WP_281927905.1">
    <property type="nucleotide sequence ID" value="NZ_AP027142.1"/>
</dbReference>
<protein>
    <recommendedName>
        <fullName evidence="8">Tetratricopeptide repeat protein</fullName>
    </recommendedName>
</protein>
<dbReference type="PROSITE" id="PS50005">
    <property type="entry name" value="TPR"/>
    <property type="match status" value="3"/>
</dbReference>
<evidence type="ECO:0000313" key="7">
    <source>
        <dbReference type="Proteomes" id="UP001317629"/>
    </source>
</evidence>
<dbReference type="EMBL" id="AP027142">
    <property type="protein sequence ID" value="BDV34659.1"/>
    <property type="molecule type" value="Genomic_DNA"/>
</dbReference>
<organism evidence="6 7">
    <name type="scientific">Methylocystis iwaonis</name>
    <dbReference type="NCBI Taxonomy" id="2885079"/>
    <lineage>
        <taxon>Bacteria</taxon>
        <taxon>Pseudomonadati</taxon>
        <taxon>Pseudomonadota</taxon>
        <taxon>Alphaproteobacteria</taxon>
        <taxon>Hyphomicrobiales</taxon>
        <taxon>Methylocystaceae</taxon>
        <taxon>Methylocystis</taxon>
    </lineage>
</organism>
<keyword evidence="2 3" id="KW-0802">TPR repeat</keyword>
<evidence type="ECO:0000256" key="3">
    <source>
        <dbReference type="PROSITE-ProRule" id="PRU00339"/>
    </source>
</evidence>
<dbReference type="InterPro" id="IPR011990">
    <property type="entry name" value="TPR-like_helical_dom_sf"/>
</dbReference>
<proteinExistence type="predicted"/>
<dbReference type="SMART" id="SM00028">
    <property type="entry name" value="TPR"/>
    <property type="match status" value="4"/>
</dbReference>
<feature type="compositionally biased region" description="Basic and acidic residues" evidence="4">
    <location>
        <begin position="201"/>
        <end position="217"/>
    </location>
</feature>
<feature type="signal peptide" evidence="5">
    <location>
        <begin position="1"/>
        <end position="22"/>
    </location>
</feature>
<evidence type="ECO:0000256" key="1">
    <source>
        <dbReference type="ARBA" id="ARBA00022737"/>
    </source>
</evidence>
<dbReference type="InterPro" id="IPR050498">
    <property type="entry name" value="Ycf3"/>
</dbReference>
<dbReference type="PANTHER" id="PTHR44858:SF1">
    <property type="entry name" value="UDP-N-ACETYLGLUCOSAMINE--PEPTIDE N-ACETYLGLUCOSAMINYLTRANSFERASE SPINDLY-RELATED"/>
    <property type="match status" value="1"/>
</dbReference>
<reference evidence="6 7" key="1">
    <citation type="journal article" date="2023" name="Int. J. Syst. Evol. Microbiol.">
        <title>Methylocystis iwaonis sp. nov., a type II methane-oxidizing bacterium from surface soil of a rice paddy field in Japan, and emended description of the genus Methylocystis (ex Whittenbury et al. 1970) Bowman et al. 1993.</title>
        <authorList>
            <person name="Kaise H."/>
            <person name="Sawadogo J.B."/>
            <person name="Alam M.S."/>
            <person name="Ueno C."/>
            <person name="Dianou D."/>
            <person name="Shinjo R."/>
            <person name="Asakawa S."/>
        </authorList>
    </citation>
    <scope>NUCLEOTIDE SEQUENCE [LARGE SCALE GENOMIC DNA]</scope>
    <source>
        <strain evidence="6 7">SS37A-Re</strain>
    </source>
</reference>
<feature type="repeat" description="TPR" evidence="3">
    <location>
        <begin position="88"/>
        <end position="121"/>
    </location>
</feature>
<gene>
    <name evidence="6" type="ORF">SS37A_21880</name>
</gene>
<keyword evidence="5" id="KW-0732">Signal</keyword>
<feature type="region of interest" description="Disordered" evidence="4">
    <location>
        <begin position="191"/>
        <end position="217"/>
    </location>
</feature>
<feature type="repeat" description="TPR" evidence="3">
    <location>
        <begin position="54"/>
        <end position="87"/>
    </location>
</feature>
<evidence type="ECO:0000256" key="4">
    <source>
        <dbReference type="SAM" id="MobiDB-lite"/>
    </source>
</evidence>
<evidence type="ECO:0000256" key="2">
    <source>
        <dbReference type="ARBA" id="ARBA00022803"/>
    </source>
</evidence>
<feature type="chain" id="PRO_5046929777" description="Tetratricopeptide repeat protein" evidence="5">
    <location>
        <begin position="23"/>
        <end position="217"/>
    </location>
</feature>
<dbReference type="PANTHER" id="PTHR44858">
    <property type="entry name" value="TETRATRICOPEPTIDE REPEAT PROTEIN 6"/>
    <property type="match status" value="1"/>
</dbReference>
<evidence type="ECO:0000256" key="5">
    <source>
        <dbReference type="SAM" id="SignalP"/>
    </source>
</evidence>
<evidence type="ECO:0000313" key="6">
    <source>
        <dbReference type="EMBL" id="BDV34659.1"/>
    </source>
</evidence>
<dbReference type="SUPFAM" id="SSF48452">
    <property type="entry name" value="TPR-like"/>
    <property type="match status" value="1"/>
</dbReference>
<accession>A0ABN6VG48</accession>
<dbReference type="Proteomes" id="UP001317629">
    <property type="component" value="Chromosome"/>
</dbReference>
<dbReference type="Gene3D" id="1.25.40.10">
    <property type="entry name" value="Tetratricopeptide repeat domain"/>
    <property type="match status" value="2"/>
</dbReference>